<proteinExistence type="predicted"/>
<evidence type="ECO:0000313" key="7">
    <source>
        <dbReference type="Proteomes" id="UP000664144"/>
    </source>
</evidence>
<name>A0A939EVG3_9BACT</name>
<organism evidence="6 7">
    <name type="scientific">Hymenobacter telluris</name>
    <dbReference type="NCBI Taxonomy" id="2816474"/>
    <lineage>
        <taxon>Bacteria</taxon>
        <taxon>Pseudomonadati</taxon>
        <taxon>Bacteroidota</taxon>
        <taxon>Cytophagia</taxon>
        <taxon>Cytophagales</taxon>
        <taxon>Hymenobacteraceae</taxon>
        <taxon>Hymenobacter</taxon>
    </lineage>
</organism>
<gene>
    <name evidence="6" type="ORF">J0X19_04695</name>
</gene>
<sequence>MRTQDNLAESTSSFYAELKRLKLLLDLSAGELKNKKEELTIEGGTASNQPAPKNETPTPKNEQPPVFYLLDEILKGTNSLDRHRGARALLRQLHQRRAAGLVSTHDLELAALEAEWPGQVRNFSFNSTFSNGQIHFDYHLTPGACQAFNASQLMQLMGIDVEG</sequence>
<evidence type="ECO:0000256" key="4">
    <source>
        <dbReference type="SAM" id="MobiDB-lite"/>
    </source>
</evidence>
<feature type="domain" description="DNA mismatch repair proteins mutS family" evidence="5">
    <location>
        <begin position="67"/>
        <end position="147"/>
    </location>
</feature>
<keyword evidence="1" id="KW-0547">Nucleotide-binding</keyword>
<dbReference type="Pfam" id="PF00488">
    <property type="entry name" value="MutS_V"/>
    <property type="match status" value="1"/>
</dbReference>
<dbReference type="AlphaFoldDB" id="A0A939EVG3"/>
<keyword evidence="2" id="KW-0067">ATP-binding</keyword>
<evidence type="ECO:0000313" key="6">
    <source>
        <dbReference type="EMBL" id="MBO0357232.1"/>
    </source>
</evidence>
<dbReference type="GO" id="GO:0005829">
    <property type="term" value="C:cytosol"/>
    <property type="evidence" value="ECO:0007669"/>
    <property type="project" value="TreeGrafter"/>
</dbReference>
<feature type="region of interest" description="Disordered" evidence="4">
    <location>
        <begin position="35"/>
        <end position="64"/>
    </location>
</feature>
<dbReference type="Proteomes" id="UP000664144">
    <property type="component" value="Unassembled WGS sequence"/>
</dbReference>
<dbReference type="PANTHER" id="PTHR11361">
    <property type="entry name" value="DNA MISMATCH REPAIR PROTEIN MUTS FAMILY MEMBER"/>
    <property type="match status" value="1"/>
</dbReference>
<dbReference type="SUPFAM" id="SSF52540">
    <property type="entry name" value="P-loop containing nucleoside triphosphate hydrolases"/>
    <property type="match status" value="1"/>
</dbReference>
<keyword evidence="7" id="KW-1185">Reference proteome</keyword>
<accession>A0A939EVG3</accession>
<dbReference type="GO" id="GO:0140664">
    <property type="term" value="F:ATP-dependent DNA damage sensor activity"/>
    <property type="evidence" value="ECO:0007669"/>
    <property type="project" value="InterPro"/>
</dbReference>
<dbReference type="PANTHER" id="PTHR11361:SF99">
    <property type="entry name" value="DNA MISMATCH REPAIR PROTEIN"/>
    <property type="match status" value="1"/>
</dbReference>
<comment type="caution">
    <text evidence="6">The sequence shown here is derived from an EMBL/GenBank/DDBJ whole genome shotgun (WGS) entry which is preliminary data.</text>
</comment>
<dbReference type="InterPro" id="IPR000432">
    <property type="entry name" value="DNA_mismatch_repair_MutS_C"/>
</dbReference>
<keyword evidence="3" id="KW-0238">DNA-binding</keyword>
<evidence type="ECO:0000256" key="3">
    <source>
        <dbReference type="ARBA" id="ARBA00023125"/>
    </source>
</evidence>
<dbReference type="GO" id="GO:0006298">
    <property type="term" value="P:mismatch repair"/>
    <property type="evidence" value="ECO:0007669"/>
    <property type="project" value="InterPro"/>
</dbReference>
<dbReference type="InterPro" id="IPR027417">
    <property type="entry name" value="P-loop_NTPase"/>
</dbReference>
<feature type="compositionally biased region" description="Polar residues" evidence="4">
    <location>
        <begin position="45"/>
        <end position="61"/>
    </location>
</feature>
<dbReference type="EMBL" id="JAFLQZ010000002">
    <property type="protein sequence ID" value="MBO0357232.1"/>
    <property type="molecule type" value="Genomic_DNA"/>
</dbReference>
<dbReference type="GO" id="GO:0030983">
    <property type="term" value="F:mismatched DNA binding"/>
    <property type="evidence" value="ECO:0007669"/>
    <property type="project" value="InterPro"/>
</dbReference>
<dbReference type="Gene3D" id="3.40.50.300">
    <property type="entry name" value="P-loop containing nucleotide triphosphate hydrolases"/>
    <property type="match status" value="1"/>
</dbReference>
<protein>
    <recommendedName>
        <fullName evidence="5">DNA mismatch repair proteins mutS family domain-containing protein</fullName>
    </recommendedName>
</protein>
<evidence type="ECO:0000259" key="5">
    <source>
        <dbReference type="Pfam" id="PF00488"/>
    </source>
</evidence>
<dbReference type="GO" id="GO:0005524">
    <property type="term" value="F:ATP binding"/>
    <property type="evidence" value="ECO:0007669"/>
    <property type="project" value="UniProtKB-KW"/>
</dbReference>
<evidence type="ECO:0000256" key="1">
    <source>
        <dbReference type="ARBA" id="ARBA00022741"/>
    </source>
</evidence>
<dbReference type="InterPro" id="IPR045076">
    <property type="entry name" value="MutS"/>
</dbReference>
<reference evidence="6" key="1">
    <citation type="submission" date="2021-03" db="EMBL/GenBank/DDBJ databases">
        <authorList>
            <person name="Kim M.K."/>
        </authorList>
    </citation>
    <scope>NUCLEOTIDE SEQUENCE</scope>
    <source>
        <strain evidence="6">BT186</strain>
    </source>
</reference>
<evidence type="ECO:0000256" key="2">
    <source>
        <dbReference type="ARBA" id="ARBA00022840"/>
    </source>
</evidence>